<dbReference type="GO" id="GO:0000973">
    <property type="term" value="P:post-transcriptional tethering of RNA polymerase II gene DNA at nuclear periphery"/>
    <property type="evidence" value="ECO:0007669"/>
    <property type="project" value="TreeGrafter"/>
</dbReference>
<comment type="subcellular location">
    <subcellularLocation>
        <location evidence="8">Nucleus</location>
        <location evidence="8">Nuclear pore complex</location>
    </subcellularLocation>
    <subcellularLocation>
        <location evidence="8">Nucleus membrane</location>
    </subcellularLocation>
</comment>
<evidence type="ECO:0000256" key="2">
    <source>
        <dbReference type="ARBA" id="ARBA00022448"/>
    </source>
</evidence>
<dbReference type="PANTHER" id="PTHR13003:SF2">
    <property type="entry name" value="NUCLEAR PORE COMPLEX PROTEIN NUP107"/>
    <property type="match status" value="1"/>
</dbReference>
<comment type="subunit">
    <text evidence="8">Part of the nuclear pore complex (NPC).</text>
</comment>
<sequence>LAERVAAEEAEKNFQARLECWNHEIELSTMSLVKQLESLLTYESPGWLVDAAVLHHDATISGEIDVTGMFGSAALEPDEIVAEDAEEGDEGLGIAGLGDSPHSRRLQMIILRETCLRDVVFMLVKVFKLTGRHDDCVRLADLVADPQFGIFKTNLYRNMTD</sequence>
<dbReference type="GO" id="GO:0017056">
    <property type="term" value="F:structural constituent of nuclear pore"/>
    <property type="evidence" value="ECO:0007669"/>
    <property type="project" value="UniProtKB-UniRule"/>
</dbReference>
<comment type="function">
    <text evidence="8">Functions as a component of the nuclear pore complex (NPC).</text>
</comment>
<evidence type="ECO:0000256" key="4">
    <source>
        <dbReference type="ARBA" id="ARBA00022927"/>
    </source>
</evidence>
<keyword evidence="3" id="KW-0509">mRNA transport</keyword>
<evidence type="ECO:0000256" key="7">
    <source>
        <dbReference type="ARBA" id="ARBA00023242"/>
    </source>
</evidence>
<dbReference type="WBParaSite" id="TTAC_0001089001-mRNA-1">
    <property type="protein sequence ID" value="TTAC_0001089001-mRNA-1"/>
    <property type="gene ID" value="TTAC_0001089001"/>
</dbReference>
<evidence type="ECO:0000256" key="3">
    <source>
        <dbReference type="ARBA" id="ARBA00022816"/>
    </source>
</evidence>
<keyword evidence="2 8" id="KW-0813">Transport</keyword>
<dbReference type="AlphaFoldDB" id="A0A0R3XBG3"/>
<evidence type="ECO:0000256" key="5">
    <source>
        <dbReference type="ARBA" id="ARBA00023010"/>
    </source>
</evidence>
<dbReference type="PANTHER" id="PTHR13003">
    <property type="entry name" value="NUP107-RELATED"/>
    <property type="match status" value="1"/>
</dbReference>
<dbReference type="GO" id="GO:0006606">
    <property type="term" value="P:protein import into nucleus"/>
    <property type="evidence" value="ECO:0007669"/>
    <property type="project" value="TreeGrafter"/>
</dbReference>
<dbReference type="GO" id="GO:0031080">
    <property type="term" value="C:nuclear pore outer ring"/>
    <property type="evidence" value="ECO:0007669"/>
    <property type="project" value="TreeGrafter"/>
</dbReference>
<dbReference type="Pfam" id="PF04121">
    <property type="entry name" value="Nup84_Nup100"/>
    <property type="match status" value="1"/>
</dbReference>
<dbReference type="GO" id="GO:0006406">
    <property type="term" value="P:mRNA export from nucleus"/>
    <property type="evidence" value="ECO:0007669"/>
    <property type="project" value="TreeGrafter"/>
</dbReference>
<accession>A0A0R3XBG3</accession>
<dbReference type="GO" id="GO:0031965">
    <property type="term" value="C:nuclear membrane"/>
    <property type="evidence" value="ECO:0007669"/>
    <property type="project" value="UniProtKB-SubCell"/>
</dbReference>
<dbReference type="STRING" id="6205.A0A0R3XBG3"/>
<name>A0A0R3XBG3_HYDTA</name>
<dbReference type="InterPro" id="IPR007252">
    <property type="entry name" value="Nup84/Nup107"/>
</dbReference>
<protein>
    <recommendedName>
        <fullName evidence="8">Nuclear pore complex protein</fullName>
    </recommendedName>
</protein>
<evidence type="ECO:0000256" key="6">
    <source>
        <dbReference type="ARBA" id="ARBA00023132"/>
    </source>
</evidence>
<evidence type="ECO:0000256" key="8">
    <source>
        <dbReference type="RuleBase" id="RU365072"/>
    </source>
</evidence>
<keyword evidence="4" id="KW-0653">Protein transport</keyword>
<keyword evidence="5 8" id="KW-0811">Translocation</keyword>
<comment type="similarity">
    <text evidence="1 8">Belongs to the nucleoporin Nup84/Nup107 family.</text>
</comment>
<organism evidence="9">
    <name type="scientific">Hydatigena taeniaeformis</name>
    <name type="common">Feline tapeworm</name>
    <name type="synonym">Taenia taeniaeformis</name>
    <dbReference type="NCBI Taxonomy" id="6205"/>
    <lineage>
        <taxon>Eukaryota</taxon>
        <taxon>Metazoa</taxon>
        <taxon>Spiralia</taxon>
        <taxon>Lophotrochozoa</taxon>
        <taxon>Platyhelminthes</taxon>
        <taxon>Cestoda</taxon>
        <taxon>Eucestoda</taxon>
        <taxon>Cyclophyllidea</taxon>
        <taxon>Taeniidae</taxon>
        <taxon>Hydatigera</taxon>
    </lineage>
</organism>
<dbReference type="Gene3D" id="1.20.190.50">
    <property type="match status" value="1"/>
</dbReference>
<evidence type="ECO:0000313" key="9">
    <source>
        <dbReference type="WBParaSite" id="TTAC_0001089001-mRNA-1"/>
    </source>
</evidence>
<reference evidence="9" key="1">
    <citation type="submission" date="2017-02" db="UniProtKB">
        <authorList>
            <consortium name="WormBaseParasite"/>
        </authorList>
    </citation>
    <scope>IDENTIFICATION</scope>
</reference>
<keyword evidence="6 8" id="KW-0906">Nuclear pore complex</keyword>
<keyword evidence="7 8" id="KW-0539">Nucleus</keyword>
<proteinExistence type="inferred from homology"/>
<evidence type="ECO:0000256" key="1">
    <source>
        <dbReference type="ARBA" id="ARBA00009510"/>
    </source>
</evidence>
<keyword evidence="8" id="KW-0472">Membrane</keyword>